<dbReference type="GeneID" id="24115040"/>
<gene>
    <name evidence="2" type="ordered locus">Daci_3551</name>
</gene>
<reference evidence="2 3" key="1">
    <citation type="journal article" date="2004" name="Appl. Environ. Microbiol.">
        <title>Mineralization of individual congeners of linear alkylbenzenesulfonate by defined pairs of heterotrophic bacteria.</title>
        <authorList>
            <person name="Schleheck D."/>
            <person name="Knepper T.P."/>
            <person name="Fischer K."/>
            <person name="Cook A.M."/>
        </authorList>
    </citation>
    <scope>NUCLEOTIDE SEQUENCE [LARGE SCALE GENOMIC DNA]</scope>
    <source>
        <strain evidence="3">DSM 14801 / SPH-1</strain>
    </source>
</reference>
<reference evidence="3" key="2">
    <citation type="submission" date="2007-11" db="EMBL/GenBank/DDBJ databases">
        <title>Complete sequence of Delftia acidovorans DSM 14801 / SPH-1.</title>
        <authorList>
            <person name="Copeland A."/>
            <person name="Lucas S."/>
            <person name="Lapidus A."/>
            <person name="Barry K."/>
            <person name="Glavina del Rio T."/>
            <person name="Dalin E."/>
            <person name="Tice H."/>
            <person name="Pitluck S."/>
            <person name="Lowry S."/>
            <person name="Clum A."/>
            <person name="Schmutz J."/>
            <person name="Larimer F."/>
            <person name="Land M."/>
            <person name="Hauser L."/>
            <person name="Kyrpides N."/>
            <person name="Kim E."/>
            <person name="Schleheck D."/>
            <person name="Richardson P."/>
        </authorList>
    </citation>
    <scope>NUCLEOTIDE SEQUENCE [LARGE SCALE GENOMIC DNA]</scope>
    <source>
        <strain evidence="3">DSM 14801 / SPH-1</strain>
    </source>
</reference>
<feature type="region of interest" description="Disordered" evidence="1">
    <location>
        <begin position="140"/>
        <end position="195"/>
    </location>
</feature>
<dbReference type="HOGENOM" id="CLU_1145718_0_0_4"/>
<feature type="region of interest" description="Disordered" evidence="1">
    <location>
        <begin position="10"/>
        <end position="33"/>
    </location>
</feature>
<organism evidence="2 3">
    <name type="scientific">Delftia acidovorans (strain DSM 14801 / SPH-1)</name>
    <dbReference type="NCBI Taxonomy" id="398578"/>
    <lineage>
        <taxon>Bacteria</taxon>
        <taxon>Pseudomonadati</taxon>
        <taxon>Pseudomonadota</taxon>
        <taxon>Betaproteobacteria</taxon>
        <taxon>Burkholderiales</taxon>
        <taxon>Comamonadaceae</taxon>
        <taxon>Delftia</taxon>
    </lineage>
</organism>
<dbReference type="KEGG" id="dac:Daci_3551"/>
<dbReference type="Proteomes" id="UP000000784">
    <property type="component" value="Chromosome"/>
</dbReference>
<keyword evidence="3" id="KW-1185">Reference proteome</keyword>
<feature type="compositionally biased region" description="Polar residues" evidence="1">
    <location>
        <begin position="165"/>
        <end position="184"/>
    </location>
</feature>
<dbReference type="AlphaFoldDB" id="A9BWG5"/>
<evidence type="ECO:0000313" key="3">
    <source>
        <dbReference type="Proteomes" id="UP000000784"/>
    </source>
</evidence>
<dbReference type="EMBL" id="CP000884">
    <property type="protein sequence ID" value="ABX36185.1"/>
    <property type="molecule type" value="Genomic_DNA"/>
</dbReference>
<name>A9BWG5_DELAS</name>
<dbReference type="RefSeq" id="WP_012205385.1">
    <property type="nucleotide sequence ID" value="NC_010002.1"/>
</dbReference>
<evidence type="ECO:0000313" key="2">
    <source>
        <dbReference type="EMBL" id="ABX36185.1"/>
    </source>
</evidence>
<sequence>MATTILEALRRQNGEEPYAPASSNVTHGTGFGVYRRPETAGTRPGMMQPYAATGPSSFEPAKSLDAGSMRMNAASDPRSLTFGGSTPQPASACVGVGYRLPAPPSASSASNAAPPAVPASFAQAPYADFSAVNDFSQAPTLAPAAPPAPVQPAASTAPSGAVTRDGNSYSGTNVSGDVSINGQVPRNGGGISPRSQQAARGLAYYASEPPPVIGQNRIPQIEAAGLFAKNQPVKQRPSLQLV</sequence>
<evidence type="ECO:0000256" key="1">
    <source>
        <dbReference type="SAM" id="MobiDB-lite"/>
    </source>
</evidence>
<protein>
    <submittedName>
        <fullName evidence="2">Uncharacterized protein</fullName>
    </submittedName>
</protein>
<accession>A9BWG5</accession>
<proteinExistence type="predicted"/>